<dbReference type="AlphaFoldDB" id="X1A9Z0"/>
<gene>
    <name evidence="1" type="ORF">S01H4_25658</name>
</gene>
<organism evidence="1">
    <name type="scientific">marine sediment metagenome</name>
    <dbReference type="NCBI Taxonomy" id="412755"/>
    <lineage>
        <taxon>unclassified sequences</taxon>
        <taxon>metagenomes</taxon>
        <taxon>ecological metagenomes</taxon>
    </lineage>
</organism>
<name>X1A9Z0_9ZZZZ</name>
<protein>
    <recommendedName>
        <fullName evidence="2">HNH nuclease domain-containing protein</fullName>
    </recommendedName>
</protein>
<comment type="caution">
    <text evidence="1">The sequence shown here is derived from an EMBL/GenBank/DDBJ whole genome shotgun (WGS) entry which is preliminary data.</text>
</comment>
<sequence>MPSKKYGIDYEANIEYFKPLPKDYPTSKNKYDIHHKKPLHTFNFVNPDGSTNLEEVKKAWRPENLILVTKEEHKRIHRELNLKENK</sequence>
<evidence type="ECO:0008006" key="2">
    <source>
        <dbReference type="Google" id="ProtNLM"/>
    </source>
</evidence>
<dbReference type="EMBL" id="BART01012238">
    <property type="protein sequence ID" value="GAG78574.1"/>
    <property type="molecule type" value="Genomic_DNA"/>
</dbReference>
<evidence type="ECO:0000313" key="1">
    <source>
        <dbReference type="EMBL" id="GAG78574.1"/>
    </source>
</evidence>
<dbReference type="InterPro" id="IPR003615">
    <property type="entry name" value="HNH_nuc"/>
</dbReference>
<dbReference type="CDD" id="cd00085">
    <property type="entry name" value="HNHc"/>
    <property type="match status" value="1"/>
</dbReference>
<accession>X1A9Z0</accession>
<reference evidence="1" key="1">
    <citation type="journal article" date="2014" name="Front. Microbiol.">
        <title>High frequency of phylogenetically diverse reductive dehalogenase-homologous genes in deep subseafloor sedimentary metagenomes.</title>
        <authorList>
            <person name="Kawai M."/>
            <person name="Futagami T."/>
            <person name="Toyoda A."/>
            <person name="Takaki Y."/>
            <person name="Nishi S."/>
            <person name="Hori S."/>
            <person name="Arai W."/>
            <person name="Tsubouchi T."/>
            <person name="Morono Y."/>
            <person name="Uchiyama I."/>
            <person name="Ito T."/>
            <person name="Fujiyama A."/>
            <person name="Inagaki F."/>
            <person name="Takami H."/>
        </authorList>
    </citation>
    <scope>NUCLEOTIDE SEQUENCE</scope>
    <source>
        <strain evidence="1">Expedition CK06-06</strain>
    </source>
</reference>
<proteinExistence type="predicted"/>